<reference evidence="2" key="1">
    <citation type="submission" date="2020-10" db="EMBL/GenBank/DDBJ databases">
        <authorList>
            <person name="Gilroy R."/>
        </authorList>
    </citation>
    <scope>NUCLEOTIDE SEQUENCE</scope>
    <source>
        <strain evidence="2">G3-8215</strain>
    </source>
</reference>
<dbReference type="EMBL" id="JADILV010000080">
    <property type="protein sequence ID" value="MBO8484644.1"/>
    <property type="molecule type" value="Genomic_DNA"/>
</dbReference>
<evidence type="ECO:0000256" key="1">
    <source>
        <dbReference type="SAM" id="MobiDB-lite"/>
    </source>
</evidence>
<evidence type="ECO:0000313" key="2">
    <source>
        <dbReference type="EMBL" id="MBO8484644.1"/>
    </source>
</evidence>
<dbReference type="Proteomes" id="UP000725002">
    <property type="component" value="Unassembled WGS sequence"/>
</dbReference>
<evidence type="ECO:0000313" key="3">
    <source>
        <dbReference type="Proteomes" id="UP000725002"/>
    </source>
</evidence>
<feature type="region of interest" description="Disordered" evidence="1">
    <location>
        <begin position="1"/>
        <end position="44"/>
    </location>
</feature>
<gene>
    <name evidence="2" type="ORF">IAB75_11135</name>
</gene>
<reference evidence="2" key="2">
    <citation type="journal article" date="2021" name="PeerJ">
        <title>Extensive microbial diversity within the chicken gut microbiome revealed by metagenomics and culture.</title>
        <authorList>
            <person name="Gilroy R."/>
            <person name="Ravi A."/>
            <person name="Getino M."/>
            <person name="Pursley I."/>
            <person name="Horton D.L."/>
            <person name="Alikhan N.F."/>
            <person name="Baker D."/>
            <person name="Gharbi K."/>
            <person name="Hall N."/>
            <person name="Watson M."/>
            <person name="Adriaenssens E.M."/>
            <person name="Foster-Nyarko E."/>
            <person name="Jarju S."/>
            <person name="Secka A."/>
            <person name="Antonio M."/>
            <person name="Oren A."/>
            <person name="Chaudhuri R.R."/>
            <person name="La Ragione R."/>
            <person name="Hildebrand F."/>
            <person name="Pallen M.J."/>
        </authorList>
    </citation>
    <scope>NUCLEOTIDE SEQUENCE</scope>
    <source>
        <strain evidence="2">G3-8215</strain>
    </source>
</reference>
<comment type="caution">
    <text evidence="2">The sequence shown here is derived from an EMBL/GenBank/DDBJ whole genome shotgun (WGS) entry which is preliminary data.</text>
</comment>
<accession>A0A940IJI3</accession>
<organism evidence="2 3">
    <name type="scientific">Candidatus Cryptobacteroides avicola</name>
    <dbReference type="NCBI Taxonomy" id="2840757"/>
    <lineage>
        <taxon>Bacteria</taxon>
        <taxon>Pseudomonadati</taxon>
        <taxon>Bacteroidota</taxon>
        <taxon>Bacteroidia</taxon>
        <taxon>Bacteroidales</taxon>
        <taxon>Candidatus Cryptobacteroides</taxon>
    </lineage>
</organism>
<proteinExistence type="predicted"/>
<dbReference type="AlphaFoldDB" id="A0A940IJI3"/>
<sequence>MSDFATKHGTEERGSSGKDGCVFDWTPGEAVRNSGKDAHPENVSSVVFESDIFPDVIS</sequence>
<feature type="compositionally biased region" description="Basic and acidic residues" evidence="1">
    <location>
        <begin position="1"/>
        <end position="16"/>
    </location>
</feature>
<protein>
    <submittedName>
        <fullName evidence="2">Uncharacterized protein</fullName>
    </submittedName>
</protein>
<name>A0A940IJI3_9BACT</name>